<keyword evidence="4 5" id="KW-0472">Membrane</keyword>
<accession>A0A177B3J0</accession>
<name>A0A177B3J0_9BILA</name>
<proteinExistence type="predicted"/>
<dbReference type="GO" id="GO:1905515">
    <property type="term" value="P:non-motile cilium assembly"/>
    <property type="evidence" value="ECO:0007669"/>
    <property type="project" value="TreeGrafter"/>
</dbReference>
<keyword evidence="7" id="KW-1185">Reference proteome</keyword>
<comment type="caution">
    <text evidence="6">The sequence shown here is derived from an EMBL/GenBank/DDBJ whole genome shotgun (WGS) entry which is preliminary data.</text>
</comment>
<comment type="subcellular location">
    <subcellularLocation>
        <location evidence="1">Membrane</location>
        <topology evidence="1">Multi-pass membrane protein</topology>
    </subcellularLocation>
</comment>
<evidence type="ECO:0000313" key="7">
    <source>
        <dbReference type="Proteomes" id="UP000078046"/>
    </source>
</evidence>
<feature type="transmembrane region" description="Helical" evidence="5">
    <location>
        <begin position="87"/>
        <end position="112"/>
    </location>
</feature>
<dbReference type="GO" id="GO:0035869">
    <property type="term" value="C:ciliary transition zone"/>
    <property type="evidence" value="ECO:0007669"/>
    <property type="project" value="TreeGrafter"/>
</dbReference>
<reference evidence="6 7" key="1">
    <citation type="submission" date="2016-04" db="EMBL/GenBank/DDBJ databases">
        <title>The genome of Intoshia linei affirms orthonectids as highly simplified spiralians.</title>
        <authorList>
            <person name="Mikhailov K.V."/>
            <person name="Slusarev G.S."/>
            <person name="Nikitin M.A."/>
            <person name="Logacheva M.D."/>
            <person name="Penin A."/>
            <person name="Aleoshin V."/>
            <person name="Panchin Y.V."/>
        </authorList>
    </citation>
    <scope>NUCLEOTIDE SEQUENCE [LARGE SCALE GENOMIC DNA]</scope>
    <source>
        <strain evidence="6">Intl2013</strain>
        <tissue evidence="6">Whole animal</tissue>
    </source>
</reference>
<evidence type="ECO:0000256" key="2">
    <source>
        <dbReference type="ARBA" id="ARBA00022692"/>
    </source>
</evidence>
<dbReference type="InterPro" id="IPR019184">
    <property type="entry name" value="Uncharacterised_TM-17"/>
</dbReference>
<dbReference type="EMBL" id="LWCA01000398">
    <property type="protein sequence ID" value="OAF68720.1"/>
    <property type="molecule type" value="Genomic_DNA"/>
</dbReference>
<dbReference type="PANTHER" id="PTHR13531">
    <property type="entry name" value="GEO07735P1-RELATED-RELATED"/>
    <property type="match status" value="1"/>
</dbReference>
<dbReference type="Pfam" id="PF09799">
    <property type="entry name" value="Transmemb_17"/>
    <property type="match status" value="1"/>
</dbReference>
<dbReference type="PANTHER" id="PTHR13531:SF0">
    <property type="entry name" value="GEO07735P1-RELATED"/>
    <property type="match status" value="1"/>
</dbReference>
<dbReference type="Proteomes" id="UP000078046">
    <property type="component" value="Unassembled WGS sequence"/>
</dbReference>
<dbReference type="GO" id="GO:0016020">
    <property type="term" value="C:membrane"/>
    <property type="evidence" value="ECO:0007669"/>
    <property type="project" value="UniProtKB-SubCell"/>
</dbReference>
<evidence type="ECO:0000256" key="5">
    <source>
        <dbReference type="SAM" id="Phobius"/>
    </source>
</evidence>
<dbReference type="OrthoDB" id="262535at2759"/>
<evidence type="ECO:0000256" key="3">
    <source>
        <dbReference type="ARBA" id="ARBA00022989"/>
    </source>
</evidence>
<dbReference type="AlphaFoldDB" id="A0A177B3J0"/>
<evidence type="ECO:0000313" key="6">
    <source>
        <dbReference type="EMBL" id="OAF68720.1"/>
    </source>
</evidence>
<sequence length="266" mass="30978">MDGTLYYYFCLNLYYLTLYYIGWVIVQEVVLLFLMLILEFIRNYFGKKANLTQQVAGICLSIILCLPIILCSIYFMLYQTYVLKLEFILHSIQLLFVGFEMLFELICICGFINSDLLNSNLNDKNAFFESLQSNNQNSNLSQFLMSLLPNYNASMISNISNNSNVFQNTTLTKSLIYTKVLDSLKMQYAGIKENVIQNQNIHEMAAHLKEFINQKYCQWPNCNAQFYSLDSSLSHMYLFYNFDQQSIKNLANNQNQSVVITIAKRN</sequence>
<feature type="transmembrane region" description="Helical" evidence="5">
    <location>
        <begin position="20"/>
        <end position="41"/>
    </location>
</feature>
<organism evidence="6 7">
    <name type="scientific">Intoshia linei</name>
    <dbReference type="NCBI Taxonomy" id="1819745"/>
    <lineage>
        <taxon>Eukaryota</taxon>
        <taxon>Metazoa</taxon>
        <taxon>Spiralia</taxon>
        <taxon>Lophotrochozoa</taxon>
        <taxon>Mesozoa</taxon>
        <taxon>Orthonectida</taxon>
        <taxon>Rhopaluridae</taxon>
        <taxon>Intoshia</taxon>
    </lineage>
</organism>
<evidence type="ECO:0000256" key="4">
    <source>
        <dbReference type="ARBA" id="ARBA00023136"/>
    </source>
</evidence>
<keyword evidence="3 5" id="KW-1133">Transmembrane helix</keyword>
<keyword evidence="2 5" id="KW-0812">Transmembrane</keyword>
<feature type="transmembrane region" description="Helical" evidence="5">
    <location>
        <begin position="53"/>
        <end position="75"/>
    </location>
</feature>
<evidence type="ECO:0008006" key="8">
    <source>
        <dbReference type="Google" id="ProtNLM"/>
    </source>
</evidence>
<evidence type="ECO:0000256" key="1">
    <source>
        <dbReference type="ARBA" id="ARBA00004141"/>
    </source>
</evidence>
<protein>
    <recommendedName>
        <fullName evidence="8">Transmembrane protein</fullName>
    </recommendedName>
</protein>
<gene>
    <name evidence="6" type="ORF">A3Q56_03539</name>
</gene>